<reference evidence="1 2" key="1">
    <citation type="submission" date="2024-04" db="EMBL/GenBank/DDBJ databases">
        <title>Tritrichomonas musculus Genome.</title>
        <authorList>
            <person name="Alves-Ferreira E."/>
            <person name="Grigg M."/>
            <person name="Lorenzi H."/>
            <person name="Galac M."/>
        </authorList>
    </citation>
    <scope>NUCLEOTIDE SEQUENCE [LARGE SCALE GENOMIC DNA]</scope>
    <source>
        <strain evidence="1 2">EAF2021</strain>
    </source>
</reference>
<comment type="caution">
    <text evidence="1">The sequence shown here is derived from an EMBL/GenBank/DDBJ whole genome shotgun (WGS) entry which is preliminary data.</text>
</comment>
<accession>A0ABR2L7H5</accession>
<evidence type="ECO:0000313" key="1">
    <source>
        <dbReference type="EMBL" id="KAK8898220.1"/>
    </source>
</evidence>
<dbReference type="Proteomes" id="UP001470230">
    <property type="component" value="Unassembled WGS sequence"/>
</dbReference>
<keyword evidence="2" id="KW-1185">Reference proteome</keyword>
<evidence type="ECO:0000313" key="2">
    <source>
        <dbReference type="Proteomes" id="UP001470230"/>
    </source>
</evidence>
<proteinExistence type="predicted"/>
<organism evidence="1 2">
    <name type="scientific">Tritrichomonas musculus</name>
    <dbReference type="NCBI Taxonomy" id="1915356"/>
    <lineage>
        <taxon>Eukaryota</taxon>
        <taxon>Metamonada</taxon>
        <taxon>Parabasalia</taxon>
        <taxon>Tritrichomonadida</taxon>
        <taxon>Tritrichomonadidae</taxon>
        <taxon>Tritrichomonas</taxon>
    </lineage>
</organism>
<gene>
    <name evidence="1" type="ORF">M9Y10_000497</name>
</gene>
<sequence>MGNWHQNSEREEINFDKVLQLLRNTWAHDNQQRISELQNSLIHLTGLSFESFKNQDLLRQIFIPAMGEDMATAIVPCRTFVWREIDDDIFQLNNILRYSKARLCMTFPKTSPLNAITLEGHVIKHGICSNGKFLFILTDRRELYVYYIYKGLIYTQKRKVILGENLTLSNETFLFCSQRWLFLRDNNATTQIPIVDLLNSGEVHFEQSRRPALCNMRSECSNGATYSLINSVNRSFQVYDACSERRIVNSENSHIYEHFSSLHQSTIMITNGSFIGTFLPDGKLQITQAFNTREEAYQITIDFPTDDDLSIEAMTIDVLTSTYFSVSFEGPNSKIYSHPYTGAPDLSLFGLKMKDSLYSEILGSRLLTYVLPIAFSPTIPENLISTSENVEKDILNIACWM</sequence>
<dbReference type="EMBL" id="JAPFFF010000001">
    <property type="protein sequence ID" value="KAK8898220.1"/>
    <property type="molecule type" value="Genomic_DNA"/>
</dbReference>
<name>A0ABR2L7H5_9EUKA</name>
<protein>
    <submittedName>
        <fullName evidence="1">Uncharacterized protein</fullName>
    </submittedName>
</protein>